<reference evidence="3 4" key="1">
    <citation type="journal article" date="2016" name="Int. J. Syst. Evol. Microbiol.">
        <title>Descriptions of Anaerotaenia torta gen. nov., sp. nov. and Anaerocolumna cellulosilytica gen. nov., sp. nov. isolated from a methanogenic reactor of cattle waste.</title>
        <authorList>
            <person name="Uek A."/>
            <person name="Ohtaki Y."/>
            <person name="Kaku N."/>
            <person name="Ueki K."/>
        </authorList>
    </citation>
    <scope>NUCLEOTIDE SEQUENCE [LARGE SCALE GENOMIC DNA]</scope>
    <source>
        <strain evidence="3 4">SN021</strain>
    </source>
</reference>
<organism evidence="3 4">
    <name type="scientific">Anaerocolumna cellulosilytica</name>
    <dbReference type="NCBI Taxonomy" id="433286"/>
    <lineage>
        <taxon>Bacteria</taxon>
        <taxon>Bacillati</taxon>
        <taxon>Bacillota</taxon>
        <taxon>Clostridia</taxon>
        <taxon>Lachnospirales</taxon>
        <taxon>Lachnospiraceae</taxon>
        <taxon>Anaerocolumna</taxon>
    </lineage>
</organism>
<comment type="similarity">
    <text evidence="1">Belongs to the YciI family.</text>
</comment>
<dbReference type="KEGG" id="acel:acsn021_32390"/>
<dbReference type="Gene3D" id="3.30.70.1060">
    <property type="entry name" value="Dimeric alpha+beta barrel"/>
    <property type="match status" value="1"/>
</dbReference>
<dbReference type="Proteomes" id="UP000515561">
    <property type="component" value="Chromosome"/>
</dbReference>
<dbReference type="Pfam" id="PF03795">
    <property type="entry name" value="YCII"/>
    <property type="match status" value="1"/>
</dbReference>
<name>A0A6S6R870_9FIRM</name>
<feature type="domain" description="YCII-related" evidence="2">
    <location>
        <begin position="13"/>
        <end position="74"/>
    </location>
</feature>
<accession>A0A6S6R870</accession>
<proteinExistence type="inferred from homology"/>
<evidence type="ECO:0000259" key="2">
    <source>
        <dbReference type="Pfam" id="PF03795"/>
    </source>
</evidence>
<gene>
    <name evidence="3" type="ORF">acsn021_32390</name>
</gene>
<evidence type="ECO:0000313" key="3">
    <source>
        <dbReference type="EMBL" id="BCJ95670.1"/>
    </source>
</evidence>
<dbReference type="InterPro" id="IPR005545">
    <property type="entry name" value="YCII"/>
</dbReference>
<dbReference type="SUPFAM" id="SSF54909">
    <property type="entry name" value="Dimeric alpha+beta barrel"/>
    <property type="match status" value="1"/>
</dbReference>
<dbReference type="InterPro" id="IPR011008">
    <property type="entry name" value="Dimeric_a/b-barrel"/>
</dbReference>
<keyword evidence="4" id="KW-1185">Reference proteome</keyword>
<dbReference type="PANTHER" id="PTHR37828:SF1">
    <property type="entry name" value="YCII-RELATED DOMAIN-CONTAINING PROTEIN"/>
    <property type="match status" value="1"/>
</dbReference>
<dbReference type="AlphaFoldDB" id="A0A6S6R870"/>
<dbReference type="EMBL" id="AP023367">
    <property type="protein sequence ID" value="BCJ95670.1"/>
    <property type="molecule type" value="Genomic_DNA"/>
</dbReference>
<dbReference type="PANTHER" id="PTHR37828">
    <property type="entry name" value="GSR2449 PROTEIN"/>
    <property type="match status" value="1"/>
</dbReference>
<evidence type="ECO:0000313" key="4">
    <source>
        <dbReference type="Proteomes" id="UP000515561"/>
    </source>
</evidence>
<evidence type="ECO:0000256" key="1">
    <source>
        <dbReference type="ARBA" id="ARBA00007689"/>
    </source>
</evidence>
<protein>
    <recommendedName>
        <fullName evidence="2">YCII-related domain-containing protein</fullName>
    </recommendedName>
</protein>
<sequence>MSNVKPLSGEAVCEHVEYLKRMEKSEKLVLCGPCLDYEGGVVVLKAKDLEEAHSLAKEDPFIANGYKTYEIRTMEWVHKENNYGLNERKTN</sequence>